<evidence type="ECO:0000256" key="1">
    <source>
        <dbReference type="NCBIfam" id="TIGR01796"/>
    </source>
</evidence>
<comment type="caution">
    <text evidence="4">The sequence shown here is derived from an EMBL/GenBank/DDBJ whole genome shotgun (WGS) entry which is preliminary data.</text>
</comment>
<dbReference type="EMBL" id="SJPP01000001">
    <property type="protein sequence ID" value="TWU13017.1"/>
    <property type="molecule type" value="Genomic_DNA"/>
</dbReference>
<keyword evidence="5" id="KW-1185">Reference proteome</keyword>
<feature type="binding site" evidence="2">
    <location>
        <position position="112"/>
    </location>
    <ligand>
        <name>prephenate</name>
        <dbReference type="ChEBI" id="CHEBI:29934"/>
    </ligand>
</feature>
<dbReference type="SUPFAM" id="SSF55298">
    <property type="entry name" value="YjgF-like"/>
    <property type="match status" value="1"/>
</dbReference>
<dbReference type="Proteomes" id="UP000320735">
    <property type="component" value="Unassembled WGS sequence"/>
</dbReference>
<name>A0A5C6BMR2_9PLAN</name>
<dbReference type="PROSITE" id="PS51167">
    <property type="entry name" value="CHORISMATE_MUT_1"/>
    <property type="match status" value="1"/>
</dbReference>
<dbReference type="EC" id="5.4.99.5" evidence="1 3"/>
<keyword evidence="3 4" id="KW-0413">Isomerase</keyword>
<dbReference type="InterPro" id="IPR008243">
    <property type="entry name" value="Chorismate_mutase_AroH"/>
</dbReference>
<dbReference type="NCBIfam" id="TIGR01796">
    <property type="entry name" value="CM_mono_aroH"/>
    <property type="match status" value="1"/>
</dbReference>
<evidence type="ECO:0000313" key="5">
    <source>
        <dbReference type="Proteomes" id="UP000320735"/>
    </source>
</evidence>
<dbReference type="GO" id="GO:0009073">
    <property type="term" value="P:aromatic amino acid family biosynthetic process"/>
    <property type="evidence" value="ECO:0007669"/>
    <property type="project" value="UniProtKB-UniRule"/>
</dbReference>
<dbReference type="CDD" id="cd02185">
    <property type="entry name" value="AroH"/>
    <property type="match status" value="1"/>
</dbReference>
<keyword evidence="2 3" id="KW-0028">Amino-acid biosynthesis</keyword>
<gene>
    <name evidence="4" type="primary">aroH</name>
    <name evidence="4" type="ORF">CA54_18430</name>
</gene>
<protein>
    <recommendedName>
        <fullName evidence="1 3">chorismate mutase</fullName>
        <ecNumber evidence="1 3">5.4.99.5</ecNumber>
    </recommendedName>
</protein>
<accession>A0A5C6BMR2</accession>
<evidence type="ECO:0000256" key="3">
    <source>
        <dbReference type="PROSITE-ProRule" id="PRU00514"/>
    </source>
</evidence>
<dbReference type="GO" id="GO:0046417">
    <property type="term" value="P:chorismate metabolic process"/>
    <property type="evidence" value="ECO:0007669"/>
    <property type="project" value="TreeGrafter"/>
</dbReference>
<dbReference type="InterPro" id="IPR035959">
    <property type="entry name" value="RutC-like_sf"/>
</dbReference>
<dbReference type="Gene3D" id="3.30.1330.40">
    <property type="entry name" value="RutC-like"/>
    <property type="match status" value="1"/>
</dbReference>
<feature type="binding site" evidence="2">
    <location>
        <position position="11"/>
    </location>
    <ligand>
        <name>prephenate</name>
        <dbReference type="ChEBI" id="CHEBI:29934"/>
    </ligand>
</feature>
<dbReference type="PIRSF" id="PIRSF005965">
    <property type="entry name" value="Chor_mut_AroH"/>
    <property type="match status" value="1"/>
</dbReference>
<dbReference type="PANTHER" id="PTHR21164:SF0">
    <property type="entry name" value="CHORISMATE MUTASE AROH"/>
    <property type="match status" value="1"/>
</dbReference>
<dbReference type="GO" id="GO:0008652">
    <property type="term" value="P:amino acid biosynthetic process"/>
    <property type="evidence" value="ECO:0007669"/>
    <property type="project" value="UniProtKB-UniRule"/>
</dbReference>
<sequence>MNIVMPVRGIRGATTVDIDTPEEIRAATRELLIAVLKANQVEEFDELASVFLTTSHDLTSAFPAAAARELGMDLVPLLCATEIAVPGAMPRCIRVLMHINTDRSQQEITHVYLREAQKLRPDMSSAQ</sequence>
<dbReference type="PANTHER" id="PTHR21164">
    <property type="entry name" value="CHORISMATE MUTASE"/>
    <property type="match status" value="1"/>
</dbReference>
<reference evidence="4 5" key="1">
    <citation type="submission" date="2019-02" db="EMBL/GenBank/DDBJ databases">
        <title>Deep-cultivation of Planctomycetes and their phenomic and genomic characterization uncovers novel biology.</title>
        <authorList>
            <person name="Wiegand S."/>
            <person name="Jogler M."/>
            <person name="Boedeker C."/>
            <person name="Pinto D."/>
            <person name="Vollmers J."/>
            <person name="Rivas-Marin E."/>
            <person name="Kohn T."/>
            <person name="Peeters S.H."/>
            <person name="Heuer A."/>
            <person name="Rast P."/>
            <person name="Oberbeckmann S."/>
            <person name="Bunk B."/>
            <person name="Jeske O."/>
            <person name="Meyerdierks A."/>
            <person name="Storesund J.E."/>
            <person name="Kallscheuer N."/>
            <person name="Luecker S."/>
            <person name="Lage O.M."/>
            <person name="Pohl T."/>
            <person name="Merkel B.J."/>
            <person name="Hornburger P."/>
            <person name="Mueller R.-W."/>
            <person name="Bruemmer F."/>
            <person name="Labrenz M."/>
            <person name="Spormann A.M."/>
            <person name="Op Den Camp H."/>
            <person name="Overmann J."/>
            <person name="Amann R."/>
            <person name="Jetten M.S.M."/>
            <person name="Mascher T."/>
            <person name="Medema M.H."/>
            <person name="Devos D.P."/>
            <person name="Kaster A.-K."/>
            <person name="Ovreas L."/>
            <person name="Rohde M."/>
            <person name="Galperin M.Y."/>
            <person name="Jogler C."/>
        </authorList>
    </citation>
    <scope>NUCLEOTIDE SEQUENCE [LARGE SCALE GENOMIC DNA]</scope>
    <source>
        <strain evidence="4 5">CA54</strain>
    </source>
</reference>
<feature type="binding site" evidence="2">
    <location>
        <position position="94"/>
    </location>
    <ligand>
        <name>prephenate</name>
        <dbReference type="ChEBI" id="CHEBI:29934"/>
    </ligand>
</feature>
<proteinExistence type="predicted"/>
<evidence type="ECO:0000256" key="2">
    <source>
        <dbReference type="PIRSR" id="PIRSR005965-1"/>
    </source>
</evidence>
<comment type="catalytic activity">
    <reaction evidence="3">
        <text>chorismate = prephenate</text>
        <dbReference type="Rhea" id="RHEA:13897"/>
        <dbReference type="ChEBI" id="CHEBI:29748"/>
        <dbReference type="ChEBI" id="CHEBI:29934"/>
        <dbReference type="EC" id="5.4.99.5"/>
    </reaction>
</comment>
<dbReference type="AlphaFoldDB" id="A0A5C6BMR2"/>
<dbReference type="GO" id="GO:0004106">
    <property type="term" value="F:chorismate mutase activity"/>
    <property type="evidence" value="ECO:0007669"/>
    <property type="project" value="UniProtKB-UniRule"/>
</dbReference>
<keyword evidence="2 3" id="KW-0057">Aromatic amino acid biosynthesis</keyword>
<evidence type="ECO:0000313" key="4">
    <source>
        <dbReference type="EMBL" id="TWU13017.1"/>
    </source>
</evidence>
<organism evidence="4 5">
    <name type="scientific">Symmachiella macrocystis</name>
    <dbReference type="NCBI Taxonomy" id="2527985"/>
    <lineage>
        <taxon>Bacteria</taxon>
        <taxon>Pseudomonadati</taxon>
        <taxon>Planctomycetota</taxon>
        <taxon>Planctomycetia</taxon>
        <taxon>Planctomycetales</taxon>
        <taxon>Planctomycetaceae</taxon>
        <taxon>Symmachiella</taxon>
    </lineage>
</organism>
<dbReference type="Pfam" id="PF07736">
    <property type="entry name" value="CM_1"/>
    <property type="match status" value="1"/>
</dbReference>